<name>F0H2A8_9FIRM</name>
<proteinExistence type="predicted"/>
<dbReference type="OrthoDB" id="9939321at2"/>
<evidence type="ECO:0000313" key="2">
    <source>
        <dbReference type="Proteomes" id="UP000005277"/>
    </source>
</evidence>
<evidence type="ECO:0000313" key="1">
    <source>
        <dbReference type="EMBL" id="EGC83443.1"/>
    </source>
</evidence>
<dbReference type="Proteomes" id="UP000005277">
    <property type="component" value="Unassembled WGS sequence"/>
</dbReference>
<comment type="caution">
    <text evidence="1">The sequence shown here is derived from an EMBL/GenBank/DDBJ whole genome shotgun (WGS) entry which is preliminary data.</text>
</comment>
<reference evidence="1 2" key="1">
    <citation type="submission" date="2011-01" db="EMBL/GenBank/DDBJ databases">
        <authorList>
            <person name="Durkin A.S."/>
            <person name="Madupu R."/>
            <person name="Torralba M."/>
            <person name="Gillis M."/>
            <person name="Methe B."/>
            <person name="Sutton G."/>
            <person name="Nelson K.E."/>
        </authorList>
    </citation>
    <scope>NUCLEOTIDE SEQUENCE [LARGE SCALE GENOMIC DNA]</scope>
    <source>
        <strain evidence="1 2">ACS-025-V-Sch4</strain>
    </source>
</reference>
<dbReference type="EMBL" id="AEXN01000033">
    <property type="protein sequence ID" value="EGC83443.1"/>
    <property type="molecule type" value="Genomic_DNA"/>
</dbReference>
<accession>F0H2A8</accession>
<dbReference type="AlphaFoldDB" id="F0H2A8"/>
<organism evidence="1 2">
    <name type="scientific">Anaerococcus hydrogenalis ACS-025-V-Sch4</name>
    <dbReference type="NCBI Taxonomy" id="879306"/>
    <lineage>
        <taxon>Bacteria</taxon>
        <taxon>Bacillati</taxon>
        <taxon>Bacillota</taxon>
        <taxon>Tissierellia</taxon>
        <taxon>Tissierellales</taxon>
        <taxon>Peptoniphilaceae</taxon>
        <taxon>Anaerococcus</taxon>
    </lineage>
</organism>
<keyword evidence="2" id="KW-1185">Reference proteome</keyword>
<protein>
    <submittedName>
        <fullName evidence="1">Conserved domain protein</fullName>
    </submittedName>
</protein>
<dbReference type="RefSeq" id="WP_004818186.1">
    <property type="nucleotide sequence ID" value="NZ_AEXN01000033.1"/>
</dbReference>
<sequence length="168" mass="19113">MRINENLLLNNDKLSIPNYETTKSVVNFKNGRIYFNNLNSFISNMTVDNNAESLSQNIDLNATYYVGVYGKSDKTLRIYKGETYKIAKTIGDFHYIEMRGDKIKGATYILSNESANGYIYALGIYKDFPSDIYIPNKNSVKADNQAVFLSGGYFRRFFHSRSRGGALC</sequence>
<gene>
    <name evidence="1" type="ORF">HMPREF9246_0268</name>
</gene>